<dbReference type="GO" id="GO:0071281">
    <property type="term" value="P:cellular response to iron ion"/>
    <property type="evidence" value="ECO:0007669"/>
    <property type="project" value="UniProtKB-ARBA"/>
</dbReference>
<dbReference type="Gene3D" id="1.10.3470.10">
    <property type="entry name" value="ABC transporter involved in vitamin B12 uptake, BtuC"/>
    <property type="match status" value="1"/>
</dbReference>
<dbReference type="SUPFAM" id="SSF81345">
    <property type="entry name" value="ABC transporter involved in vitamin B12 uptake, BtuC"/>
    <property type="match status" value="1"/>
</dbReference>
<dbReference type="FunFam" id="1.10.3470.10:FF:000003">
    <property type="entry name" value="Iron ABC transporter permease SitD"/>
    <property type="match status" value="1"/>
</dbReference>
<feature type="transmembrane region" description="Helical" evidence="8">
    <location>
        <begin position="20"/>
        <end position="39"/>
    </location>
</feature>
<dbReference type="PANTHER" id="PTHR30477:SF24">
    <property type="entry name" value="IRON TRANSPORT SYSTEM MEMBRANE PROTEIN HI_0359-RELATED"/>
    <property type="match status" value="1"/>
</dbReference>
<evidence type="ECO:0000256" key="5">
    <source>
        <dbReference type="ARBA" id="ARBA00022989"/>
    </source>
</evidence>
<feature type="transmembrane region" description="Helical" evidence="8">
    <location>
        <begin position="51"/>
        <end position="84"/>
    </location>
</feature>
<keyword evidence="5 8" id="KW-1133">Transmembrane helix</keyword>
<keyword evidence="3" id="KW-0406">Ion transport</keyword>
<dbReference type="GO" id="GO:0010043">
    <property type="term" value="P:response to zinc ion"/>
    <property type="evidence" value="ECO:0007669"/>
    <property type="project" value="TreeGrafter"/>
</dbReference>
<dbReference type="GO" id="GO:0055085">
    <property type="term" value="P:transmembrane transport"/>
    <property type="evidence" value="ECO:0007669"/>
    <property type="project" value="InterPro"/>
</dbReference>
<evidence type="ECO:0000313" key="9">
    <source>
        <dbReference type="EMBL" id="SUO96895.1"/>
    </source>
</evidence>
<feature type="transmembrane region" description="Helical" evidence="8">
    <location>
        <begin position="136"/>
        <end position="155"/>
    </location>
</feature>
<keyword evidence="3" id="KW-0408">Iron</keyword>
<dbReference type="EMBL" id="UHIC01000001">
    <property type="protein sequence ID" value="SUO96895.1"/>
    <property type="molecule type" value="Genomic_DNA"/>
</dbReference>
<gene>
    <name evidence="9" type="primary">mntB_2</name>
    <name evidence="9" type="ORF">NCTC13337_02070</name>
</gene>
<comment type="similarity">
    <text evidence="2 7">Belongs to the ABC-3 integral membrane protein family.</text>
</comment>
<keyword evidence="3" id="KW-0410">Iron transport</keyword>
<dbReference type="CDD" id="cd06550">
    <property type="entry name" value="TM_ABC_iron-siderophores_like"/>
    <property type="match status" value="1"/>
</dbReference>
<feature type="transmembrane region" description="Helical" evidence="8">
    <location>
        <begin position="220"/>
        <end position="241"/>
    </location>
</feature>
<dbReference type="GO" id="GO:0043190">
    <property type="term" value="C:ATP-binding cassette (ABC) transporter complex"/>
    <property type="evidence" value="ECO:0007669"/>
    <property type="project" value="InterPro"/>
</dbReference>
<keyword evidence="10" id="KW-1185">Reference proteome</keyword>
<dbReference type="InterPro" id="IPR001626">
    <property type="entry name" value="ABC_TroCD"/>
</dbReference>
<dbReference type="RefSeq" id="WP_072576618.1">
    <property type="nucleotide sequence ID" value="NZ_LWHB01000086.1"/>
</dbReference>
<accession>A0A380MWE8</accession>
<dbReference type="AlphaFoldDB" id="A0A380MWE8"/>
<dbReference type="InterPro" id="IPR037294">
    <property type="entry name" value="ABC_BtuC-like"/>
</dbReference>
<feature type="transmembrane region" description="Helical" evidence="8">
    <location>
        <begin position="181"/>
        <end position="208"/>
    </location>
</feature>
<dbReference type="Proteomes" id="UP000254601">
    <property type="component" value="Unassembled WGS sequence"/>
</dbReference>
<keyword evidence="7" id="KW-0813">Transport</keyword>
<evidence type="ECO:0000256" key="6">
    <source>
        <dbReference type="ARBA" id="ARBA00023136"/>
    </source>
</evidence>
<evidence type="ECO:0000256" key="8">
    <source>
        <dbReference type="SAM" id="Phobius"/>
    </source>
</evidence>
<name>A0A380MWE8_9GAMM</name>
<dbReference type="OrthoDB" id="9804300at2"/>
<comment type="subcellular location">
    <subcellularLocation>
        <location evidence="7">Cell membrane</location>
        <topology evidence="7">Multi-pass membrane protein</topology>
    </subcellularLocation>
    <subcellularLocation>
        <location evidence="1">Membrane</location>
        <topology evidence="1">Multi-pass membrane protein</topology>
    </subcellularLocation>
</comment>
<feature type="transmembrane region" description="Helical" evidence="8">
    <location>
        <begin position="96"/>
        <end position="115"/>
    </location>
</feature>
<keyword evidence="4 7" id="KW-0812">Transmembrane</keyword>
<dbReference type="GO" id="GO:0006826">
    <property type="term" value="P:iron ion transport"/>
    <property type="evidence" value="ECO:0007669"/>
    <property type="project" value="UniProtKB-KW"/>
</dbReference>
<dbReference type="Pfam" id="PF00950">
    <property type="entry name" value="ABC-3"/>
    <property type="match status" value="1"/>
</dbReference>
<reference evidence="9 10" key="1">
    <citation type="submission" date="2018-06" db="EMBL/GenBank/DDBJ databases">
        <authorList>
            <consortium name="Pathogen Informatics"/>
            <person name="Doyle S."/>
        </authorList>
    </citation>
    <scope>NUCLEOTIDE SEQUENCE [LARGE SCALE GENOMIC DNA]</scope>
    <source>
        <strain evidence="9 10">NCTC13337</strain>
    </source>
</reference>
<evidence type="ECO:0000256" key="7">
    <source>
        <dbReference type="RuleBase" id="RU003943"/>
    </source>
</evidence>
<evidence type="ECO:0000313" key="10">
    <source>
        <dbReference type="Proteomes" id="UP000254601"/>
    </source>
</evidence>
<feature type="transmembrane region" description="Helical" evidence="8">
    <location>
        <begin position="247"/>
        <end position="270"/>
    </location>
</feature>
<sequence length="273" mass="29641">MTLWQLIQEPLSHEFMRQAFELAALLSATCALLSCFLVFKGWSLMGDGISHAMLPGVVVAAAIGLPLTLGAFLTGMTCALASGYLTQHSRIKEDTALGVVFSGLFALGIVLFHYLKSDHQLMHILLGNLLGIQLNDRIRILIIASIVIFIIALKWKDLSLYVFDPIQAKVTGLSIQLLHNLLLILLALTAIAAINAVGVILVVALLIIPGMTAQLLCRRFSTLLITSMTSAILATFLGVWISYHLDASPAACIVLSQTSFFLLALGLYIFRHQ</sequence>
<proteinExistence type="inferred from homology"/>
<evidence type="ECO:0000256" key="2">
    <source>
        <dbReference type="ARBA" id="ARBA00008034"/>
    </source>
</evidence>
<organism evidence="9 10">
    <name type="scientific">Suttonella ornithocola</name>
    <dbReference type="NCBI Taxonomy" id="279832"/>
    <lineage>
        <taxon>Bacteria</taxon>
        <taxon>Pseudomonadati</taxon>
        <taxon>Pseudomonadota</taxon>
        <taxon>Gammaproteobacteria</taxon>
        <taxon>Cardiobacteriales</taxon>
        <taxon>Cardiobacteriaceae</taxon>
        <taxon>Suttonella</taxon>
    </lineage>
</organism>
<evidence type="ECO:0000256" key="3">
    <source>
        <dbReference type="ARBA" id="ARBA00022496"/>
    </source>
</evidence>
<keyword evidence="6 8" id="KW-0472">Membrane</keyword>
<evidence type="ECO:0000256" key="4">
    <source>
        <dbReference type="ARBA" id="ARBA00022692"/>
    </source>
</evidence>
<dbReference type="PANTHER" id="PTHR30477">
    <property type="entry name" value="ABC-TRANSPORTER METAL-BINDING PROTEIN"/>
    <property type="match status" value="1"/>
</dbReference>
<evidence type="ECO:0000256" key="1">
    <source>
        <dbReference type="ARBA" id="ARBA00004141"/>
    </source>
</evidence>
<protein>
    <submittedName>
        <fullName evidence="9">Manganese transport system membrane protein mntB</fullName>
    </submittedName>
</protein>